<gene>
    <name evidence="2" type="ORF">SAMN04489812_3105</name>
</gene>
<evidence type="ECO:0000256" key="1">
    <source>
        <dbReference type="SAM" id="MobiDB-lite"/>
    </source>
</evidence>
<organism evidence="2 3">
    <name type="scientific">Microlunatus soli</name>
    <dbReference type="NCBI Taxonomy" id="630515"/>
    <lineage>
        <taxon>Bacteria</taxon>
        <taxon>Bacillati</taxon>
        <taxon>Actinomycetota</taxon>
        <taxon>Actinomycetes</taxon>
        <taxon>Propionibacteriales</taxon>
        <taxon>Propionibacteriaceae</taxon>
        <taxon>Microlunatus</taxon>
    </lineage>
</organism>
<feature type="compositionally biased region" description="Low complexity" evidence="1">
    <location>
        <begin position="299"/>
        <end position="313"/>
    </location>
</feature>
<evidence type="ECO:0000313" key="2">
    <source>
        <dbReference type="EMBL" id="SDS80986.1"/>
    </source>
</evidence>
<dbReference type="Proteomes" id="UP000199103">
    <property type="component" value="Chromosome I"/>
</dbReference>
<evidence type="ECO:0000313" key="3">
    <source>
        <dbReference type="Proteomes" id="UP000199103"/>
    </source>
</evidence>
<dbReference type="AlphaFoldDB" id="A0A1H1V9B8"/>
<feature type="compositionally biased region" description="Acidic residues" evidence="1">
    <location>
        <begin position="336"/>
        <end position="346"/>
    </location>
</feature>
<feature type="compositionally biased region" description="Basic and acidic residues" evidence="1">
    <location>
        <begin position="347"/>
        <end position="356"/>
    </location>
</feature>
<proteinExistence type="predicted"/>
<keyword evidence="3" id="KW-1185">Reference proteome</keyword>
<accession>A0A1H1V9B8</accession>
<feature type="region of interest" description="Disordered" evidence="1">
    <location>
        <begin position="269"/>
        <end position="356"/>
    </location>
</feature>
<protein>
    <recommendedName>
        <fullName evidence="4">DUF222 domain-containing protein</fullName>
    </recommendedName>
</protein>
<feature type="compositionally biased region" description="Polar residues" evidence="1">
    <location>
        <begin position="320"/>
        <end position="329"/>
    </location>
</feature>
<dbReference type="RefSeq" id="WP_091526200.1">
    <property type="nucleotide sequence ID" value="NZ_LT629772.1"/>
</dbReference>
<dbReference type="EMBL" id="LT629772">
    <property type="protein sequence ID" value="SDS80986.1"/>
    <property type="molecule type" value="Genomic_DNA"/>
</dbReference>
<sequence length="557" mass="60998">MIDGSGLMHTVQRAAGLDPSCLATDQLLHQVTAIDWLVRATTNAKLCLAAAFADRFPADTIAAYQLAIPGGDRPIRPGGDGTPELTRFCVTDLAASMHKSTGTAERIIADALDLRHRLPYLWHRLCNNEVDALDCQTIARQTRHLTLEQALEVDRSIAPMVGRWSWNKLLAQLEATIIRVDAVNVKKRAEQAAHDVGVFINQSNEHGIKGIYILTDSPAGIRFYAQVTRIADILARRGHTGTKNERMAAAIDVLGNPLDAVRLIAEDTEPTLFDPDPDPDDDSLFPKPTSNAADAWTVSPDASASPAAASGTDADPDQPAETTPDNPGQQPHDHDSEDEPPPDPLDDDRATARFPRVDQDRRLAELTIRAIGKIDPAKFRPNATLYVHIAKETLDTGLGVTRVEDIGPMISSLVAGWLGDCNITLKPVIDLNVDMTPVDSYEIPQAMRERMFLKYPGSMFPFSGSVGRHLDLDHNIPYVEGVPAQTRENNLAPDGRREHNVITHGLWKRRRPEPGTFLFRAPEGRVFLVDATGSYDLGRGNYAQHIWQSAAPTPPTA</sequence>
<reference evidence="2 3" key="1">
    <citation type="submission" date="2016-10" db="EMBL/GenBank/DDBJ databases">
        <authorList>
            <person name="de Groot N.N."/>
        </authorList>
    </citation>
    <scope>NUCLEOTIDE SEQUENCE [LARGE SCALE GENOMIC DNA]</scope>
    <source>
        <strain evidence="2 3">DSM 21800</strain>
    </source>
</reference>
<dbReference type="OrthoDB" id="3790359at2"/>
<name>A0A1H1V9B8_9ACTN</name>
<evidence type="ECO:0008006" key="4">
    <source>
        <dbReference type="Google" id="ProtNLM"/>
    </source>
</evidence>